<dbReference type="PANTHER" id="PTHR31672:SF13">
    <property type="entry name" value="F-BOX PROTEIN CPR30-LIKE"/>
    <property type="match status" value="1"/>
</dbReference>
<sequence length="474" mass="53614">MLFPELVSDVLLRLPVKSLLRFRCLSKSISAEVDSSDFINNHLKRSTETKTHQKLITNEGSSFYAADFDDNLREFTPLSCPLKFPQSGTVVCGDVVNGLILLGIIVKLEFPIIRFILWNPFARRYKNIPIYECTSFSQFSSCSLGYDSTVDDYKIVMILKYFNAEGLSSQLLVFSLKSNSWRRIEDTPLFATGRVASTTDSALYWTCFDNDNREVKILGFNVANEVLFYIPLLPGFGVHVSRVLDGNLYACRIPDEPKTLEFCLRVSDKDGEEAGGSWRKAFVVHKGELDVDYLNMPLTYSKEGDCILLFNVIRNKLSWYNLEKETRQRIDINVTGIRNFDYDVCSESLVSLGSDTAFDGEAEEVLVDKSIQSKTGQKLIIRNSDSNDFCPANFVDDLQVAASLNNPPSVSPLHFTFVCHSCNGLILLRMIVLVENDTFFNFAIWNPFTRQYKKLPLHPVQTLPAGHKTMTGYG</sequence>
<evidence type="ECO:0000259" key="1">
    <source>
        <dbReference type="SMART" id="SM00256"/>
    </source>
</evidence>
<dbReference type="InterPro" id="IPR036047">
    <property type="entry name" value="F-box-like_dom_sf"/>
</dbReference>
<comment type="caution">
    <text evidence="2">The sequence shown here is derived from an EMBL/GenBank/DDBJ whole genome shotgun (WGS) entry which is preliminary data.</text>
</comment>
<dbReference type="Pfam" id="PF08268">
    <property type="entry name" value="FBA_3"/>
    <property type="match status" value="1"/>
</dbReference>
<dbReference type="AlphaFoldDB" id="A0AAV5M5T9"/>
<keyword evidence="3" id="KW-1185">Reference proteome</keyword>
<dbReference type="SMART" id="SM00256">
    <property type="entry name" value="FBOX"/>
    <property type="match status" value="1"/>
</dbReference>
<dbReference type="InterPro" id="IPR001810">
    <property type="entry name" value="F-box_dom"/>
</dbReference>
<organism evidence="2 3">
    <name type="scientific">Rubroshorea leprosula</name>
    <dbReference type="NCBI Taxonomy" id="152421"/>
    <lineage>
        <taxon>Eukaryota</taxon>
        <taxon>Viridiplantae</taxon>
        <taxon>Streptophyta</taxon>
        <taxon>Embryophyta</taxon>
        <taxon>Tracheophyta</taxon>
        <taxon>Spermatophyta</taxon>
        <taxon>Magnoliopsida</taxon>
        <taxon>eudicotyledons</taxon>
        <taxon>Gunneridae</taxon>
        <taxon>Pentapetalae</taxon>
        <taxon>rosids</taxon>
        <taxon>malvids</taxon>
        <taxon>Malvales</taxon>
        <taxon>Dipterocarpaceae</taxon>
        <taxon>Rubroshorea</taxon>
    </lineage>
</organism>
<gene>
    <name evidence="2" type="ORF">SLEP1_g52297</name>
</gene>
<accession>A0AAV5M5T9</accession>
<dbReference type="Pfam" id="PF00646">
    <property type="entry name" value="F-box"/>
    <property type="match status" value="1"/>
</dbReference>
<proteinExistence type="predicted"/>
<evidence type="ECO:0000313" key="2">
    <source>
        <dbReference type="EMBL" id="GKV45186.1"/>
    </source>
</evidence>
<reference evidence="2 3" key="1">
    <citation type="journal article" date="2021" name="Commun. Biol.">
        <title>The genome of Shorea leprosula (Dipterocarpaceae) highlights the ecological relevance of drought in aseasonal tropical rainforests.</title>
        <authorList>
            <person name="Ng K.K.S."/>
            <person name="Kobayashi M.J."/>
            <person name="Fawcett J.A."/>
            <person name="Hatakeyama M."/>
            <person name="Paape T."/>
            <person name="Ng C.H."/>
            <person name="Ang C.C."/>
            <person name="Tnah L.H."/>
            <person name="Lee C.T."/>
            <person name="Nishiyama T."/>
            <person name="Sese J."/>
            <person name="O'Brien M.J."/>
            <person name="Copetti D."/>
            <person name="Mohd Noor M.I."/>
            <person name="Ong R.C."/>
            <person name="Putra M."/>
            <person name="Sireger I.Z."/>
            <person name="Indrioko S."/>
            <person name="Kosugi Y."/>
            <person name="Izuno A."/>
            <person name="Isagi Y."/>
            <person name="Lee S.L."/>
            <person name="Shimizu K.K."/>
        </authorList>
    </citation>
    <scope>NUCLEOTIDE SEQUENCE [LARGE SCALE GENOMIC DNA]</scope>
    <source>
        <strain evidence="2">214</strain>
    </source>
</reference>
<dbReference type="Proteomes" id="UP001054252">
    <property type="component" value="Unassembled WGS sequence"/>
</dbReference>
<dbReference type="InterPro" id="IPR013187">
    <property type="entry name" value="F-box-assoc_dom_typ3"/>
</dbReference>
<name>A0AAV5M5T9_9ROSI</name>
<evidence type="ECO:0000313" key="3">
    <source>
        <dbReference type="Proteomes" id="UP001054252"/>
    </source>
</evidence>
<dbReference type="InterPro" id="IPR017451">
    <property type="entry name" value="F-box-assoc_interact_dom"/>
</dbReference>
<dbReference type="NCBIfam" id="TIGR01640">
    <property type="entry name" value="F_box_assoc_1"/>
    <property type="match status" value="1"/>
</dbReference>
<dbReference type="EMBL" id="BPVZ01000191">
    <property type="protein sequence ID" value="GKV45186.1"/>
    <property type="molecule type" value="Genomic_DNA"/>
</dbReference>
<protein>
    <recommendedName>
        <fullName evidence="1">F-box domain-containing protein</fullName>
    </recommendedName>
</protein>
<feature type="domain" description="F-box" evidence="1">
    <location>
        <begin position="2"/>
        <end position="42"/>
    </location>
</feature>
<dbReference type="SUPFAM" id="SSF81383">
    <property type="entry name" value="F-box domain"/>
    <property type="match status" value="1"/>
</dbReference>
<dbReference type="PANTHER" id="PTHR31672">
    <property type="entry name" value="BNACNNG10540D PROTEIN"/>
    <property type="match status" value="1"/>
</dbReference>
<dbReference type="InterPro" id="IPR050796">
    <property type="entry name" value="SCF_F-box_component"/>
</dbReference>